<keyword evidence="3" id="KW-0274">FAD</keyword>
<dbReference type="InterPro" id="IPR036188">
    <property type="entry name" value="FAD/NAD-bd_sf"/>
</dbReference>
<evidence type="ECO:0000256" key="1">
    <source>
        <dbReference type="ARBA" id="ARBA00010790"/>
    </source>
</evidence>
<evidence type="ECO:0000256" key="4">
    <source>
        <dbReference type="ARBA" id="ARBA00023002"/>
    </source>
</evidence>
<dbReference type="GO" id="GO:0050660">
    <property type="term" value="F:flavin adenine dinucleotide binding"/>
    <property type="evidence" value="ECO:0007669"/>
    <property type="project" value="InterPro"/>
</dbReference>
<sequence length="563" mass="62486">MSNYDVCIIGSGAGGGPIAYQLSKAGYNVIVLEKGPFLKQDEFCKDELACCRRSVYTPALKDEFHVIEDYDGKDEQGNYKWVSKSTIDSGWDFWNGNMVGGASNLMSGFFHRLKPEDFRLKSEFGEIKDANVVDWPIEYNDLEPYYALVEQIVGVSGKIKPHPNLEPRSTNDFPYPPTIEHPITKFIDQGCEELQLHSLATPRAILPTGISEHRGGCQYSGYCGSYGCTSGAKGSSREALLNQAVATGHCTIQDHAKVTQLISNQSGKVTQAKYIDKSNKHKFVQAKIFVVACQAVETSRLLLSSTGPKHQQGLGNQYHQVGKNMLFSAGGSGSGEFHYSDYNSELAKQLKVRGPFVNRYLQDWYFINDKKLGRSKGGTVEFLLSHPNPVNRANGVKWGDDDKLVWGSALKQKLKTTFTQTQKLKLEIFCDWLPTDDCYVSLDTQHKDKWGSPVAKLRVGYHDHDLVIGNYILEQSKKVFAAMKARNIHGSVSGSPPPNLQAGGCRFGDNPETSVLDKDCRIHNAENVFVTDGSWMPTGGSVPYTFTIYANAFRVADIVKKQL</sequence>
<dbReference type="Pfam" id="PF00732">
    <property type="entry name" value="GMC_oxred_N"/>
    <property type="match status" value="1"/>
</dbReference>
<evidence type="ECO:0000259" key="5">
    <source>
        <dbReference type="Pfam" id="PF00732"/>
    </source>
</evidence>
<organism evidence="7">
    <name type="scientific">hydrothermal vent metagenome</name>
    <dbReference type="NCBI Taxonomy" id="652676"/>
    <lineage>
        <taxon>unclassified sequences</taxon>
        <taxon>metagenomes</taxon>
        <taxon>ecological metagenomes</taxon>
    </lineage>
</organism>
<evidence type="ECO:0000313" key="7">
    <source>
        <dbReference type="EMBL" id="VAW98025.1"/>
    </source>
</evidence>
<name>A0A3B0ZWQ0_9ZZZZ</name>
<dbReference type="Gene3D" id="3.50.50.60">
    <property type="entry name" value="FAD/NAD(P)-binding domain"/>
    <property type="match status" value="2"/>
</dbReference>
<keyword evidence="4" id="KW-0560">Oxidoreductase</keyword>
<feature type="domain" description="Glucose-methanol-choline oxidoreductase N-terminal" evidence="5">
    <location>
        <begin position="210"/>
        <end position="325"/>
    </location>
</feature>
<keyword evidence="2" id="KW-0285">Flavoprotein</keyword>
<dbReference type="AlphaFoldDB" id="A0A3B0ZWQ0"/>
<accession>A0A3B0ZWQ0</accession>
<evidence type="ECO:0000256" key="2">
    <source>
        <dbReference type="ARBA" id="ARBA00022630"/>
    </source>
</evidence>
<dbReference type="InterPro" id="IPR007867">
    <property type="entry name" value="GMC_OxRtase_C"/>
</dbReference>
<dbReference type="InterPro" id="IPR000172">
    <property type="entry name" value="GMC_OxRdtase_N"/>
</dbReference>
<dbReference type="Pfam" id="PF05199">
    <property type="entry name" value="GMC_oxred_C"/>
    <property type="match status" value="1"/>
</dbReference>
<proteinExistence type="inferred from homology"/>
<feature type="domain" description="Glucose-methanol-choline oxidoreductase C-terminal" evidence="6">
    <location>
        <begin position="434"/>
        <end position="552"/>
    </location>
</feature>
<protein>
    <submittedName>
        <fullName evidence="7">Glucose-methanol-choline (GMC) oxidoreductase:NAD binding site</fullName>
    </submittedName>
</protein>
<reference evidence="7" key="1">
    <citation type="submission" date="2018-06" db="EMBL/GenBank/DDBJ databases">
        <authorList>
            <person name="Zhirakovskaya E."/>
        </authorList>
    </citation>
    <scope>NUCLEOTIDE SEQUENCE</scope>
</reference>
<dbReference type="EMBL" id="UOFR01000056">
    <property type="protein sequence ID" value="VAW98025.1"/>
    <property type="molecule type" value="Genomic_DNA"/>
</dbReference>
<comment type="similarity">
    <text evidence="1">Belongs to the GMC oxidoreductase family.</text>
</comment>
<dbReference type="PANTHER" id="PTHR46056:SF12">
    <property type="entry name" value="LONG-CHAIN-ALCOHOL OXIDASE"/>
    <property type="match status" value="1"/>
</dbReference>
<gene>
    <name evidence="7" type="ORF">MNBD_GAMMA21-744</name>
</gene>
<dbReference type="PANTHER" id="PTHR46056">
    <property type="entry name" value="LONG-CHAIN-ALCOHOL OXIDASE"/>
    <property type="match status" value="1"/>
</dbReference>
<evidence type="ECO:0000259" key="6">
    <source>
        <dbReference type="Pfam" id="PF05199"/>
    </source>
</evidence>
<dbReference type="GO" id="GO:0016614">
    <property type="term" value="F:oxidoreductase activity, acting on CH-OH group of donors"/>
    <property type="evidence" value="ECO:0007669"/>
    <property type="project" value="InterPro"/>
</dbReference>
<evidence type="ECO:0000256" key="3">
    <source>
        <dbReference type="ARBA" id="ARBA00022827"/>
    </source>
</evidence>
<dbReference type="SUPFAM" id="SSF51905">
    <property type="entry name" value="FAD/NAD(P)-binding domain"/>
    <property type="match status" value="1"/>
</dbReference>